<proteinExistence type="predicted"/>
<sequence length="90" mass="9423">MKTLVYLLPLAATASCNRFLVTCELANGQVVQDGALCPANVGDWWDFSPGQQGKPPTYACCLLDSVGALDAYGTSCINNYGGQGQDGDVC</sequence>
<dbReference type="GeneID" id="6345171"/>
<accession>A0A5M9KV05</accession>
<comment type="caution">
    <text evidence="1">The sequence shown here is derived from an EMBL/GenBank/DDBJ whole genome shotgun (WGS) entry which is preliminary data.</text>
</comment>
<reference evidence="1" key="1">
    <citation type="journal article" date="2018" name="BMC Genomics">
        <title>Comparative genomics of the wheat fungal pathogen Pyrenophora tritici-repentis reveals chromosomal variations and genome plasticity.</title>
        <authorList>
            <person name="Moolhuijzen P."/>
            <person name="See P.T."/>
            <person name="Hane J.K."/>
            <person name="Shi G."/>
            <person name="Liu Z."/>
            <person name="Oliver R.P."/>
            <person name="Moffat C.S."/>
        </authorList>
    </citation>
    <scope>NUCLEOTIDE SEQUENCE [LARGE SCALE GENOMIC DNA]</scope>
    <source>
        <strain evidence="1">M4</strain>
    </source>
</reference>
<dbReference type="EMBL" id="NQIK02000010">
    <property type="protein sequence ID" value="KAF7565081.1"/>
    <property type="molecule type" value="Genomic_DNA"/>
</dbReference>
<dbReference type="AlphaFoldDB" id="A0A5M9KV05"/>
<dbReference type="Proteomes" id="UP000245464">
    <property type="component" value="Chromosome 10"/>
</dbReference>
<evidence type="ECO:0000313" key="1">
    <source>
        <dbReference type="EMBL" id="KAF7565081.1"/>
    </source>
</evidence>
<dbReference type="RefSeq" id="XP_001937235.2">
    <property type="nucleotide sequence ID" value="XM_001937200.2"/>
</dbReference>
<name>A0A5M9KV05_9PLEO</name>
<dbReference type="KEGG" id="ptrr:6345171"/>
<organism evidence="1 2">
    <name type="scientific">Pyrenophora tritici-repentis</name>
    <dbReference type="NCBI Taxonomy" id="45151"/>
    <lineage>
        <taxon>Eukaryota</taxon>
        <taxon>Fungi</taxon>
        <taxon>Dikarya</taxon>
        <taxon>Ascomycota</taxon>
        <taxon>Pezizomycotina</taxon>
        <taxon>Dothideomycetes</taxon>
        <taxon>Pleosporomycetidae</taxon>
        <taxon>Pleosporales</taxon>
        <taxon>Pleosporineae</taxon>
        <taxon>Pleosporaceae</taxon>
        <taxon>Pyrenophora</taxon>
    </lineage>
</organism>
<evidence type="ECO:0000313" key="2">
    <source>
        <dbReference type="Proteomes" id="UP000245464"/>
    </source>
</evidence>
<protein>
    <submittedName>
        <fullName evidence="1">Uncharacterized protein</fullName>
    </submittedName>
</protein>
<dbReference type="PROSITE" id="PS51257">
    <property type="entry name" value="PROKAR_LIPOPROTEIN"/>
    <property type="match status" value="1"/>
</dbReference>
<gene>
    <name evidence="1" type="ORF">PtrM4_045150</name>
</gene>